<dbReference type="EMBL" id="JBHLWO010000002">
    <property type="protein sequence ID" value="MFC0320274.1"/>
    <property type="molecule type" value="Genomic_DNA"/>
</dbReference>
<proteinExistence type="predicted"/>
<dbReference type="Proteomes" id="UP001589774">
    <property type="component" value="Unassembled WGS sequence"/>
</dbReference>
<gene>
    <name evidence="1" type="ORF">ACFFI0_18250</name>
</gene>
<evidence type="ECO:0000313" key="2">
    <source>
        <dbReference type="Proteomes" id="UP001589774"/>
    </source>
</evidence>
<protein>
    <submittedName>
        <fullName evidence="1">Uncharacterized protein</fullName>
    </submittedName>
</protein>
<dbReference type="RefSeq" id="WP_289551920.1">
    <property type="nucleotide sequence ID" value="NZ_JBHLWO010000002.1"/>
</dbReference>
<comment type="caution">
    <text evidence="1">The sequence shown here is derived from an EMBL/GenBank/DDBJ whole genome shotgun (WGS) entry which is preliminary data.</text>
</comment>
<name>A0ABV6HMZ6_9SPHI</name>
<keyword evidence="2" id="KW-1185">Reference proteome</keyword>
<evidence type="ECO:0000313" key="1">
    <source>
        <dbReference type="EMBL" id="MFC0320274.1"/>
    </source>
</evidence>
<accession>A0ABV6HMZ6</accession>
<organism evidence="1 2">
    <name type="scientific">Olivibacter oleidegradans</name>
    <dbReference type="NCBI Taxonomy" id="760123"/>
    <lineage>
        <taxon>Bacteria</taxon>
        <taxon>Pseudomonadati</taxon>
        <taxon>Bacteroidota</taxon>
        <taxon>Sphingobacteriia</taxon>
        <taxon>Sphingobacteriales</taxon>
        <taxon>Sphingobacteriaceae</taxon>
        <taxon>Olivibacter</taxon>
    </lineage>
</organism>
<reference evidence="1 2" key="1">
    <citation type="submission" date="2024-09" db="EMBL/GenBank/DDBJ databases">
        <authorList>
            <person name="Sun Q."/>
            <person name="Mori K."/>
        </authorList>
    </citation>
    <scope>NUCLEOTIDE SEQUENCE [LARGE SCALE GENOMIC DNA]</scope>
    <source>
        <strain evidence="1 2">CCM 7765</strain>
    </source>
</reference>
<sequence>MAKKDDLLWKGILEEIFDDFLRFMHPKADEIYDLKKGHRLSR</sequence>